<accession>A0A6J8BGL4</accession>
<organism evidence="2 3">
    <name type="scientific">Mytilus coruscus</name>
    <name type="common">Sea mussel</name>
    <dbReference type="NCBI Taxonomy" id="42192"/>
    <lineage>
        <taxon>Eukaryota</taxon>
        <taxon>Metazoa</taxon>
        <taxon>Spiralia</taxon>
        <taxon>Lophotrochozoa</taxon>
        <taxon>Mollusca</taxon>
        <taxon>Bivalvia</taxon>
        <taxon>Autobranchia</taxon>
        <taxon>Pteriomorphia</taxon>
        <taxon>Mytilida</taxon>
        <taxon>Mytiloidea</taxon>
        <taxon>Mytilidae</taxon>
        <taxon>Mytilinae</taxon>
        <taxon>Mytilus</taxon>
    </lineage>
</organism>
<dbReference type="AlphaFoldDB" id="A0A6J8BGL4"/>
<reference evidence="2 3" key="1">
    <citation type="submission" date="2020-06" db="EMBL/GenBank/DDBJ databases">
        <authorList>
            <person name="Li R."/>
            <person name="Bekaert M."/>
        </authorList>
    </citation>
    <scope>NUCLEOTIDE SEQUENCE [LARGE SCALE GENOMIC DNA]</scope>
    <source>
        <strain evidence="3">wild</strain>
    </source>
</reference>
<sequence length="234" mass="26272">MISCTDYSITTVLNTVLPKVSYVSTHANKFFFTNLDENKVTCCLYSGARVWEFSDEKVLRVPFGITVDDTGNVGPCRGGKQRPIADQTWTQPATATKATQVKPRRPRSTNDAPLEHETVIYQRVQSSSELKDDKKRRIACSIAEQLVTDLRQEIIQAVDVERGSGSSNYMQEQEQASATQATQVRPRRSKRTNNAPQEDEIVIYQRVQSAHELQKDNPRIVASSAAEQLDVPEL</sequence>
<keyword evidence="3" id="KW-1185">Reference proteome</keyword>
<name>A0A6J8BGL4_MYTCO</name>
<feature type="region of interest" description="Disordered" evidence="1">
    <location>
        <begin position="165"/>
        <end position="201"/>
    </location>
</feature>
<evidence type="ECO:0000313" key="3">
    <source>
        <dbReference type="Proteomes" id="UP000507470"/>
    </source>
</evidence>
<evidence type="ECO:0000313" key="2">
    <source>
        <dbReference type="EMBL" id="CAC5382922.1"/>
    </source>
</evidence>
<gene>
    <name evidence="2" type="ORF">MCOR_18711</name>
</gene>
<dbReference type="OrthoDB" id="6087280at2759"/>
<protein>
    <submittedName>
        <fullName evidence="2">Uncharacterized protein</fullName>
    </submittedName>
</protein>
<dbReference type="Proteomes" id="UP000507470">
    <property type="component" value="Unassembled WGS sequence"/>
</dbReference>
<dbReference type="EMBL" id="CACVKT020003289">
    <property type="protein sequence ID" value="CAC5382922.1"/>
    <property type="molecule type" value="Genomic_DNA"/>
</dbReference>
<feature type="compositionally biased region" description="Low complexity" evidence="1">
    <location>
        <begin position="171"/>
        <end position="183"/>
    </location>
</feature>
<feature type="region of interest" description="Disordered" evidence="1">
    <location>
        <begin position="91"/>
        <end position="111"/>
    </location>
</feature>
<feature type="region of interest" description="Disordered" evidence="1">
    <location>
        <begin position="213"/>
        <end position="234"/>
    </location>
</feature>
<evidence type="ECO:0000256" key="1">
    <source>
        <dbReference type="SAM" id="MobiDB-lite"/>
    </source>
</evidence>
<proteinExistence type="predicted"/>